<evidence type="ECO:0000313" key="10">
    <source>
        <dbReference type="Proteomes" id="UP001064933"/>
    </source>
</evidence>
<evidence type="ECO:0000256" key="5">
    <source>
        <dbReference type="ARBA" id="ARBA00022989"/>
    </source>
</evidence>
<dbReference type="InterPro" id="IPR036259">
    <property type="entry name" value="MFS_trans_sf"/>
</dbReference>
<dbReference type="Pfam" id="PF03092">
    <property type="entry name" value="BT1"/>
    <property type="match status" value="1"/>
</dbReference>
<feature type="transmembrane region" description="Helical" evidence="7">
    <location>
        <begin position="337"/>
        <end position="358"/>
    </location>
</feature>
<evidence type="ECO:0000256" key="1">
    <source>
        <dbReference type="ARBA" id="ARBA00004141"/>
    </source>
</evidence>
<dbReference type="Proteomes" id="UP001064933">
    <property type="component" value="Chromosome"/>
</dbReference>
<protein>
    <submittedName>
        <fullName evidence="9">MFS transporter</fullName>
    </submittedName>
</protein>
<evidence type="ECO:0000313" key="9">
    <source>
        <dbReference type="EMBL" id="UXH78377.1"/>
    </source>
</evidence>
<accession>A0ABY6B0A6</accession>
<feature type="transmembrane region" description="Helical" evidence="7">
    <location>
        <begin position="12"/>
        <end position="37"/>
    </location>
</feature>
<gene>
    <name evidence="9" type="ORF">N4261_00060</name>
</gene>
<keyword evidence="3" id="KW-0813">Transport</keyword>
<comment type="similarity">
    <text evidence="2">Belongs to the major facilitator superfamily. Folate-biopterin transporter (TC 2.A.71) family.</text>
</comment>
<keyword evidence="10" id="KW-1185">Reference proteome</keyword>
<feature type="transmembrane region" description="Helical" evidence="7">
    <location>
        <begin position="43"/>
        <end position="62"/>
    </location>
</feature>
<dbReference type="EMBL" id="CP104562">
    <property type="protein sequence ID" value="UXH78377.1"/>
    <property type="molecule type" value="Genomic_DNA"/>
</dbReference>
<dbReference type="InterPro" id="IPR004752">
    <property type="entry name" value="AmpG_permease/AT-1"/>
</dbReference>
<dbReference type="InterPro" id="IPR020846">
    <property type="entry name" value="MFS_dom"/>
</dbReference>
<feature type="transmembrane region" description="Helical" evidence="7">
    <location>
        <begin position="270"/>
        <end position="291"/>
    </location>
</feature>
<keyword evidence="6 7" id="KW-0472">Membrane</keyword>
<evidence type="ECO:0000256" key="7">
    <source>
        <dbReference type="SAM" id="Phobius"/>
    </source>
</evidence>
<organism evidence="9 10">
    <name type="scientific">Roseateles amylovorans</name>
    <dbReference type="NCBI Taxonomy" id="2978473"/>
    <lineage>
        <taxon>Bacteria</taxon>
        <taxon>Pseudomonadati</taxon>
        <taxon>Pseudomonadota</taxon>
        <taxon>Betaproteobacteria</taxon>
        <taxon>Burkholderiales</taxon>
        <taxon>Sphaerotilaceae</taxon>
        <taxon>Roseateles</taxon>
    </lineage>
</organism>
<feature type="transmembrane region" description="Helical" evidence="7">
    <location>
        <begin position="83"/>
        <end position="102"/>
    </location>
</feature>
<evidence type="ECO:0000256" key="2">
    <source>
        <dbReference type="ARBA" id="ARBA00007015"/>
    </source>
</evidence>
<dbReference type="RefSeq" id="WP_261758165.1">
    <property type="nucleotide sequence ID" value="NZ_CP104562.2"/>
</dbReference>
<feature type="transmembrane region" description="Helical" evidence="7">
    <location>
        <begin position="403"/>
        <end position="428"/>
    </location>
</feature>
<dbReference type="Gene3D" id="1.20.1250.20">
    <property type="entry name" value="MFS general substrate transporter like domains"/>
    <property type="match status" value="2"/>
</dbReference>
<sequence>MRSLNWLATRNGRVSAFFFLYLAEGLPLGFAVTAVVTQLRRQGAGAAEIGAFVGALLLPWALKWAFGPLIDTFAIKGLGRRRGWILASQVMMALTLIPLMFIDLPTQLSLFSAVLLIHNCFGALQDVAIDALACSTLAQSERGVASGAMLAGATLGQAIGGGGVLFLSGFTGFQPTFLFVAAAILLVTLFIALPMKEAPADAPAALAGSRLSAAVTALHDSAVMSFRSLLSTRGAFAGMLFALLPMGAMCLGLTLQSNLAVEFGLKDDQIGLLQILGTVVSVATCVLGGWLSDRWGRRRAMATFIALTSLPVGWLAWEMQGYGWVMPRPAGTSAAPASLIAAFLVACFFYAAFQGLVLSTRSAIFMDVTDPRTAATQFAAYAALANVATALSATWQGVAIEAWGYPVTMTVDVVAGLLCLLPLAFVSTPRTIDAEVTGDGGAAGRARKLALALGVGCLAWLPAWHASAQLGALLPIANTFFSLVFVCAALFLFAGTPLLGDSTVLRRSRWLGLALLAMELRRFAGSSAGGMQGLAGVPGLALDVYLYAVPLLAAGWLSALTRRPQLTQGRGQRPVSVGADA</sequence>
<dbReference type="PROSITE" id="PS00216">
    <property type="entry name" value="SUGAR_TRANSPORT_1"/>
    <property type="match status" value="1"/>
</dbReference>
<feature type="transmembrane region" description="Helical" evidence="7">
    <location>
        <begin position="300"/>
        <end position="317"/>
    </location>
</feature>
<evidence type="ECO:0000256" key="3">
    <source>
        <dbReference type="ARBA" id="ARBA00022448"/>
    </source>
</evidence>
<dbReference type="PROSITE" id="PS50850">
    <property type="entry name" value="MFS"/>
    <property type="match status" value="1"/>
</dbReference>
<keyword evidence="5 7" id="KW-1133">Transmembrane helix</keyword>
<evidence type="ECO:0000259" key="8">
    <source>
        <dbReference type="PROSITE" id="PS50850"/>
    </source>
</evidence>
<evidence type="ECO:0000256" key="4">
    <source>
        <dbReference type="ARBA" id="ARBA00022692"/>
    </source>
</evidence>
<feature type="domain" description="Major facilitator superfamily (MFS) profile" evidence="8">
    <location>
        <begin position="13"/>
        <end position="430"/>
    </location>
</feature>
<comment type="subcellular location">
    <subcellularLocation>
        <location evidence="1">Membrane</location>
        <topology evidence="1">Multi-pass membrane protein</topology>
    </subcellularLocation>
</comment>
<dbReference type="InterPro" id="IPR039309">
    <property type="entry name" value="BT1"/>
</dbReference>
<dbReference type="InterPro" id="IPR005829">
    <property type="entry name" value="Sugar_transporter_CS"/>
</dbReference>
<evidence type="ECO:0000256" key="6">
    <source>
        <dbReference type="ARBA" id="ARBA00023136"/>
    </source>
</evidence>
<dbReference type="Pfam" id="PF07690">
    <property type="entry name" value="MFS_1"/>
    <property type="match status" value="1"/>
</dbReference>
<keyword evidence="4 7" id="KW-0812">Transmembrane</keyword>
<reference evidence="9" key="1">
    <citation type="submission" date="2022-10" db="EMBL/GenBank/DDBJ databases">
        <title>Characterization and whole genome sequencing of a new Roseateles species, isolated from fresh water.</title>
        <authorList>
            <person name="Guliayeva D.Y."/>
            <person name="Akhremchuk A.E."/>
            <person name="Sikolenko M.A."/>
            <person name="Valentovich L.N."/>
            <person name="Sidarenka A.V."/>
        </authorList>
    </citation>
    <scope>NUCLEOTIDE SEQUENCE</scope>
    <source>
        <strain evidence="9">BIM B-1768</strain>
    </source>
</reference>
<proteinExistence type="inferred from homology"/>
<feature type="transmembrane region" description="Helical" evidence="7">
    <location>
        <begin position="378"/>
        <end position="397"/>
    </location>
</feature>
<feature type="transmembrane region" description="Helical" evidence="7">
    <location>
        <begin position="173"/>
        <end position="193"/>
    </location>
</feature>
<feature type="transmembrane region" description="Helical" evidence="7">
    <location>
        <begin position="234"/>
        <end position="255"/>
    </location>
</feature>
<dbReference type="PANTHER" id="PTHR12778">
    <property type="entry name" value="SOLUTE CARRIER FAMILY 33 ACETYL-COA TRANSPORTER -RELATED"/>
    <property type="match status" value="1"/>
</dbReference>
<dbReference type="InterPro" id="IPR011701">
    <property type="entry name" value="MFS"/>
</dbReference>
<name>A0ABY6B0A6_9BURK</name>
<feature type="transmembrane region" description="Helical" evidence="7">
    <location>
        <begin position="472"/>
        <end position="496"/>
    </location>
</feature>
<feature type="transmembrane region" description="Helical" evidence="7">
    <location>
        <begin position="449"/>
        <end position="466"/>
    </location>
</feature>
<dbReference type="PANTHER" id="PTHR12778:SF10">
    <property type="entry name" value="MAJOR FACILITATOR SUPERFAMILY DOMAIN-CONTAINING PROTEIN 3"/>
    <property type="match status" value="1"/>
</dbReference>
<dbReference type="SUPFAM" id="SSF103473">
    <property type="entry name" value="MFS general substrate transporter"/>
    <property type="match status" value="1"/>
</dbReference>